<dbReference type="Proteomes" id="UP001185331">
    <property type="component" value="Unassembled WGS sequence"/>
</dbReference>
<keyword evidence="1" id="KW-0732">Signal</keyword>
<proteinExistence type="predicted"/>
<gene>
    <name evidence="2" type="ORF">J2Y00_004819</name>
</gene>
<dbReference type="InterPro" id="IPR000801">
    <property type="entry name" value="Esterase-like"/>
</dbReference>
<feature type="signal peptide" evidence="1">
    <location>
        <begin position="1"/>
        <end position="23"/>
    </location>
</feature>
<dbReference type="InterPro" id="IPR050583">
    <property type="entry name" value="Mycobacterial_A85_antigen"/>
</dbReference>
<evidence type="ECO:0000313" key="3">
    <source>
        <dbReference type="Proteomes" id="UP001185331"/>
    </source>
</evidence>
<reference evidence="2" key="1">
    <citation type="submission" date="2023-07" db="EMBL/GenBank/DDBJ databases">
        <title>Sorghum-associated microbial communities from plants grown in Nebraska, USA.</title>
        <authorList>
            <person name="Schachtman D."/>
        </authorList>
    </citation>
    <scope>NUCLEOTIDE SEQUENCE</scope>
    <source>
        <strain evidence="2">BE330</strain>
    </source>
</reference>
<dbReference type="InterPro" id="IPR029058">
    <property type="entry name" value="AB_hydrolase_fold"/>
</dbReference>
<dbReference type="Gene3D" id="3.40.50.1820">
    <property type="entry name" value="alpha/beta hydrolase"/>
    <property type="match status" value="1"/>
</dbReference>
<evidence type="ECO:0000313" key="2">
    <source>
        <dbReference type="EMBL" id="MDR6221187.1"/>
    </source>
</evidence>
<sequence length="394" mass="42080">MRVPPLRLSAALLSLTLLTPVLAGDAGGPRPLMPDFSAPTTWPITCEATPTLTDGCRLLTPIPAGVPFPAAGHFKVIPGQDRLTVLYRSVTNTDRPVLCCGLQLPLSPLPGTDVWAVTVRVKDVQRAVISLRVLTDTYAPLTPETVWRGPQAPAPAPRSLVLAGRIEQATLNAGDLLGPRDIRIYTPPRWTSEEHLPAVYLADGQSIEGMAQTLEAATAAGTAPRVVLIGIPSAQSTGLTSDPSEDHRALEYLEGFPGGAARFTAHEQFVVTQVLPYVERTYHLSTRPQDRVVAGFSNGGAWAISMAARHPQLFRGVLAMSPSNAGQQKAPDLAARVFVEAGTLEVPFLTAARAYAAITRRAGNPTQLEVRVGGHDAALWRDVFPNGVAFILNR</sequence>
<dbReference type="AlphaFoldDB" id="A0AAE3XGX8"/>
<protein>
    <submittedName>
        <fullName evidence="2">Enterochelin esterase-like enzyme</fullName>
    </submittedName>
</protein>
<comment type="caution">
    <text evidence="2">The sequence shown here is derived from an EMBL/GenBank/DDBJ whole genome shotgun (WGS) entry which is preliminary data.</text>
</comment>
<dbReference type="RefSeq" id="WP_309858793.1">
    <property type="nucleotide sequence ID" value="NZ_JAVDQJ010000023.1"/>
</dbReference>
<dbReference type="Pfam" id="PF00756">
    <property type="entry name" value="Esterase"/>
    <property type="match status" value="1"/>
</dbReference>
<dbReference type="SUPFAM" id="SSF53474">
    <property type="entry name" value="alpha/beta-Hydrolases"/>
    <property type="match status" value="1"/>
</dbReference>
<accession>A0AAE3XGX8</accession>
<organism evidence="2 3">
    <name type="scientific">Deinococcus soli</name>
    <name type="common">ex Cha et al. 2016</name>
    <dbReference type="NCBI Taxonomy" id="1309411"/>
    <lineage>
        <taxon>Bacteria</taxon>
        <taxon>Thermotogati</taxon>
        <taxon>Deinococcota</taxon>
        <taxon>Deinococci</taxon>
        <taxon>Deinococcales</taxon>
        <taxon>Deinococcaceae</taxon>
        <taxon>Deinococcus</taxon>
    </lineage>
</organism>
<dbReference type="PANTHER" id="PTHR48098">
    <property type="entry name" value="ENTEROCHELIN ESTERASE-RELATED"/>
    <property type="match status" value="1"/>
</dbReference>
<name>A0AAE3XGX8_9DEIO</name>
<dbReference type="PANTHER" id="PTHR48098:SF6">
    <property type="entry name" value="FERRI-BACILLIBACTIN ESTERASE BESA"/>
    <property type="match status" value="1"/>
</dbReference>
<evidence type="ECO:0000256" key="1">
    <source>
        <dbReference type="SAM" id="SignalP"/>
    </source>
</evidence>
<dbReference type="EMBL" id="JAVDQK010000025">
    <property type="protein sequence ID" value="MDR6221187.1"/>
    <property type="molecule type" value="Genomic_DNA"/>
</dbReference>
<feature type="chain" id="PRO_5042256919" evidence="1">
    <location>
        <begin position="24"/>
        <end position="394"/>
    </location>
</feature>